<evidence type="ECO:0000313" key="10">
    <source>
        <dbReference type="Proteomes" id="UP000004191"/>
    </source>
</evidence>
<accession>H3NQL0</accession>
<gene>
    <name evidence="9" type="ORF">HMPREF9709_01621</name>
</gene>
<evidence type="ECO:0000256" key="4">
    <source>
        <dbReference type="ARBA" id="ARBA00022597"/>
    </source>
</evidence>
<dbReference type="SUPFAM" id="SSF53062">
    <property type="entry name" value="PTS system fructose IIA component-like"/>
    <property type="match status" value="1"/>
</dbReference>
<dbReference type="Proteomes" id="UP000004191">
    <property type="component" value="Unassembled WGS sequence"/>
</dbReference>
<feature type="domain" description="PTS EIIA type-4" evidence="8">
    <location>
        <begin position="1"/>
        <end position="122"/>
    </location>
</feature>
<dbReference type="InterPro" id="IPR033887">
    <property type="entry name" value="PTS_IIA_man"/>
</dbReference>
<dbReference type="Gene3D" id="3.40.50.510">
    <property type="entry name" value="Phosphotransferase system, mannose-type IIA component"/>
    <property type="match status" value="1"/>
</dbReference>
<dbReference type="InterPro" id="IPR036662">
    <property type="entry name" value="PTS_EIIA_man-typ_sf"/>
</dbReference>
<evidence type="ECO:0000256" key="5">
    <source>
        <dbReference type="ARBA" id="ARBA00022679"/>
    </source>
</evidence>
<dbReference type="CDD" id="cd00006">
    <property type="entry name" value="PTS_IIA_man"/>
    <property type="match status" value="1"/>
</dbReference>
<dbReference type="GO" id="GO:0016020">
    <property type="term" value="C:membrane"/>
    <property type="evidence" value="ECO:0007669"/>
    <property type="project" value="InterPro"/>
</dbReference>
<dbReference type="Pfam" id="PF03610">
    <property type="entry name" value="EIIA-man"/>
    <property type="match status" value="1"/>
</dbReference>
<dbReference type="GO" id="GO:0009401">
    <property type="term" value="P:phosphoenolpyruvate-dependent sugar phosphotransferase system"/>
    <property type="evidence" value="ECO:0007669"/>
    <property type="project" value="UniProtKB-KW"/>
</dbReference>
<proteinExistence type="predicted"/>
<dbReference type="PANTHER" id="PTHR33799:SF1">
    <property type="entry name" value="PTS SYSTEM MANNOSE-SPECIFIC EIIAB COMPONENT-RELATED"/>
    <property type="match status" value="1"/>
</dbReference>
<protein>
    <submittedName>
        <fullName evidence="9">PTS system, mannose/fructose/sorbose family, IIA component</fullName>
    </submittedName>
</protein>
<comment type="subcellular location">
    <subcellularLocation>
        <location evidence="1">Cytoplasm</location>
    </subcellularLocation>
</comment>
<evidence type="ECO:0000259" key="8">
    <source>
        <dbReference type="PROSITE" id="PS51096"/>
    </source>
</evidence>
<dbReference type="GO" id="GO:0005737">
    <property type="term" value="C:cytoplasm"/>
    <property type="evidence" value="ECO:0007669"/>
    <property type="project" value="UniProtKB-SubCell"/>
</dbReference>
<comment type="caution">
    <text evidence="9">The sequence shown here is derived from an EMBL/GenBank/DDBJ whole genome shotgun (WGS) entry which is preliminary data.</text>
</comment>
<evidence type="ECO:0000313" key="9">
    <source>
        <dbReference type="EMBL" id="EHR32340.1"/>
    </source>
</evidence>
<dbReference type="AlphaFoldDB" id="H3NQL0"/>
<keyword evidence="2" id="KW-0813">Transport</keyword>
<dbReference type="HOGENOM" id="CLU_123235_1_2_9"/>
<keyword evidence="4" id="KW-0762">Sugar transport</keyword>
<keyword evidence="3" id="KW-0963">Cytoplasm</keyword>
<keyword evidence="7" id="KW-0418">Kinase</keyword>
<dbReference type="STRING" id="883114.HMPREF9709_01621"/>
<sequence length="141" mass="15576">MKLVICTHGKSAKELLESAEMIAGKQDNVVSLDFTDGCDLEELKSNLKKEILGDNNSVIVMVDLKGGTPFNLAFPFVIEKENCQMITGVNVAMLIEFFLSRTSIESIDQLVDSVIECGKESIDKISNLNQDKENEIFDDGI</sequence>
<evidence type="ECO:0000256" key="6">
    <source>
        <dbReference type="ARBA" id="ARBA00022683"/>
    </source>
</evidence>
<evidence type="ECO:0000256" key="2">
    <source>
        <dbReference type="ARBA" id="ARBA00022448"/>
    </source>
</evidence>
<dbReference type="GeneID" id="96999563"/>
<evidence type="ECO:0000256" key="1">
    <source>
        <dbReference type="ARBA" id="ARBA00004496"/>
    </source>
</evidence>
<name>H3NQL0_9FIRM</name>
<dbReference type="eggNOG" id="COG2893">
    <property type="taxonomic scope" value="Bacteria"/>
</dbReference>
<keyword evidence="5" id="KW-0808">Transferase</keyword>
<dbReference type="InterPro" id="IPR051471">
    <property type="entry name" value="Bacterial_PTS_sugar_comp"/>
</dbReference>
<dbReference type="PROSITE" id="PS51096">
    <property type="entry name" value="PTS_EIIA_TYPE_4"/>
    <property type="match status" value="1"/>
</dbReference>
<evidence type="ECO:0000256" key="3">
    <source>
        <dbReference type="ARBA" id="ARBA00022490"/>
    </source>
</evidence>
<keyword evidence="6" id="KW-0598">Phosphotransferase system</keyword>
<dbReference type="GO" id="GO:0016301">
    <property type="term" value="F:kinase activity"/>
    <property type="evidence" value="ECO:0007669"/>
    <property type="project" value="UniProtKB-KW"/>
</dbReference>
<dbReference type="InterPro" id="IPR004701">
    <property type="entry name" value="PTS_EIIA_man-typ"/>
</dbReference>
<keyword evidence="10" id="KW-1185">Reference proteome</keyword>
<dbReference type="OrthoDB" id="9799827at2"/>
<organism evidence="9 10">
    <name type="scientific">Helcococcus kunzii ATCC 51366</name>
    <dbReference type="NCBI Taxonomy" id="883114"/>
    <lineage>
        <taxon>Bacteria</taxon>
        <taxon>Bacillati</taxon>
        <taxon>Bacillota</taxon>
        <taxon>Tissierellia</taxon>
        <taxon>Tissierellales</taxon>
        <taxon>Peptoniphilaceae</taxon>
        <taxon>Helcococcus</taxon>
    </lineage>
</organism>
<reference evidence="9 10" key="1">
    <citation type="submission" date="2012-01" db="EMBL/GenBank/DDBJ databases">
        <title>The Genome Sequence of Helcococcus kunzii ATCC 51366.</title>
        <authorList>
            <consortium name="The Broad Institute Genome Sequencing Platform"/>
            <person name="Earl A."/>
            <person name="Ward D."/>
            <person name="Feldgarden M."/>
            <person name="Gevers D."/>
            <person name="Huys G."/>
            <person name="Young S.K."/>
            <person name="Zeng Q."/>
            <person name="Gargeya S."/>
            <person name="Fitzgerald M."/>
            <person name="Haas B."/>
            <person name="Abouelleil A."/>
            <person name="Alvarado L."/>
            <person name="Arachchi H.M."/>
            <person name="Berlin A."/>
            <person name="Chapman S.B."/>
            <person name="Gearin G."/>
            <person name="Goldberg J."/>
            <person name="Griggs A."/>
            <person name="Gujja S."/>
            <person name="Hansen M."/>
            <person name="Heiman D."/>
            <person name="Howarth C."/>
            <person name="Larimer J."/>
            <person name="Lui A."/>
            <person name="MacDonald P.J.P."/>
            <person name="McCowen C."/>
            <person name="Montmayeur A."/>
            <person name="Murphy C."/>
            <person name="Neiman D."/>
            <person name="Pearson M."/>
            <person name="Priest M."/>
            <person name="Roberts A."/>
            <person name="Saif S."/>
            <person name="Shea T."/>
            <person name="Sisk P."/>
            <person name="Stolte C."/>
            <person name="Sykes S."/>
            <person name="Wortman J."/>
            <person name="Nusbaum C."/>
            <person name="Birren B."/>
        </authorList>
    </citation>
    <scope>NUCLEOTIDE SEQUENCE [LARGE SCALE GENOMIC DNA]</scope>
    <source>
        <strain evidence="9 10">ATCC 51366</strain>
    </source>
</reference>
<dbReference type="RefSeq" id="WP_005399136.1">
    <property type="nucleotide sequence ID" value="NZ_JH601088.1"/>
</dbReference>
<dbReference type="PANTHER" id="PTHR33799">
    <property type="entry name" value="PTS PERMEASE-RELATED-RELATED"/>
    <property type="match status" value="1"/>
</dbReference>
<evidence type="ECO:0000256" key="7">
    <source>
        <dbReference type="ARBA" id="ARBA00022777"/>
    </source>
</evidence>
<dbReference type="EMBL" id="AGEI01000029">
    <property type="protein sequence ID" value="EHR32340.1"/>
    <property type="molecule type" value="Genomic_DNA"/>
</dbReference>